<evidence type="ECO:0000256" key="7">
    <source>
        <dbReference type="ARBA" id="ARBA00032272"/>
    </source>
</evidence>
<dbReference type="PANTHER" id="PTHR11839">
    <property type="entry name" value="UDP/ADP-SUGAR PYROPHOSPHATASE"/>
    <property type="match status" value="1"/>
</dbReference>
<evidence type="ECO:0000256" key="5">
    <source>
        <dbReference type="ARBA" id="ARBA00022801"/>
    </source>
</evidence>
<dbReference type="Pfam" id="PF00293">
    <property type="entry name" value="NUDIX"/>
    <property type="match status" value="1"/>
</dbReference>
<dbReference type="HOGENOM" id="CLU_062658_5_2_7"/>
<dbReference type="SUPFAM" id="SSF55811">
    <property type="entry name" value="Nudix"/>
    <property type="match status" value="1"/>
</dbReference>
<evidence type="ECO:0000256" key="6">
    <source>
        <dbReference type="ARBA" id="ARBA00032162"/>
    </source>
</evidence>
<dbReference type="STRING" id="880072.Desac_2542"/>
<comment type="cofactor">
    <cofactor evidence="2">
        <name>Mg(2+)</name>
        <dbReference type="ChEBI" id="CHEBI:18420"/>
    </cofactor>
</comment>
<comment type="catalytic activity">
    <reaction evidence="1">
        <text>GDP-alpha-D-mannose + H2O = alpha-D-mannose 1-phosphate + GMP + 2 H(+)</text>
        <dbReference type="Rhea" id="RHEA:27978"/>
        <dbReference type="ChEBI" id="CHEBI:15377"/>
        <dbReference type="ChEBI" id="CHEBI:15378"/>
        <dbReference type="ChEBI" id="CHEBI:57527"/>
        <dbReference type="ChEBI" id="CHEBI:58115"/>
        <dbReference type="ChEBI" id="CHEBI:58409"/>
    </reaction>
</comment>
<name>F2NIF8_DESAR</name>
<dbReference type="GO" id="GO:0006753">
    <property type="term" value="P:nucleoside phosphate metabolic process"/>
    <property type="evidence" value="ECO:0007669"/>
    <property type="project" value="TreeGrafter"/>
</dbReference>
<keyword evidence="10" id="KW-1185">Reference proteome</keyword>
<evidence type="ECO:0000259" key="8">
    <source>
        <dbReference type="PROSITE" id="PS51462"/>
    </source>
</evidence>
<dbReference type="PANTHER" id="PTHR11839:SF18">
    <property type="entry name" value="NUDIX HYDROLASE DOMAIN-CONTAINING PROTEIN"/>
    <property type="match status" value="1"/>
</dbReference>
<accession>F2NIF8</accession>
<dbReference type="eggNOG" id="COG0494">
    <property type="taxonomic scope" value="Bacteria"/>
</dbReference>
<reference evidence="10" key="2">
    <citation type="submission" date="2011-03" db="EMBL/GenBank/DDBJ databases">
        <title>The complete genome of Desulfobacca acetoxidans DSM 11109.</title>
        <authorList>
            <consortium name="US DOE Joint Genome Institute (JGI-PGF)"/>
            <person name="Lucas S."/>
            <person name="Copeland A."/>
            <person name="Lapidus A."/>
            <person name="Bruce D."/>
            <person name="Goodwin L."/>
            <person name="Pitluck S."/>
            <person name="Peters L."/>
            <person name="Kyrpides N."/>
            <person name="Mavromatis K."/>
            <person name="Ivanova N."/>
            <person name="Ovchinnikova G."/>
            <person name="Teshima H."/>
            <person name="Detter J.C."/>
            <person name="Han C."/>
            <person name="Land M."/>
            <person name="Hauser L."/>
            <person name="Markowitz V."/>
            <person name="Cheng J.-F."/>
            <person name="Hugenholtz P."/>
            <person name="Woyke T."/>
            <person name="Wu D."/>
            <person name="Spring S."/>
            <person name="Schueler E."/>
            <person name="Brambilla E."/>
            <person name="Klenk H.-P."/>
            <person name="Eisen J.A."/>
        </authorList>
    </citation>
    <scope>NUCLEOTIDE SEQUENCE [LARGE SCALE GENOMIC DNA]</scope>
    <source>
        <strain evidence="10">ATCC 700848 / DSM 11109 / ASRB2</strain>
    </source>
</reference>
<dbReference type="OrthoDB" id="9806150at2"/>
<dbReference type="GO" id="GO:0016787">
    <property type="term" value="F:hydrolase activity"/>
    <property type="evidence" value="ECO:0007669"/>
    <property type="project" value="UniProtKB-KW"/>
</dbReference>
<dbReference type="InterPro" id="IPR015797">
    <property type="entry name" value="NUDIX_hydrolase-like_dom_sf"/>
</dbReference>
<proteinExistence type="inferred from homology"/>
<dbReference type="InterPro" id="IPR000086">
    <property type="entry name" value="NUDIX_hydrolase_dom"/>
</dbReference>
<dbReference type="Proteomes" id="UP000000483">
    <property type="component" value="Chromosome"/>
</dbReference>
<evidence type="ECO:0000313" key="9">
    <source>
        <dbReference type="EMBL" id="AEB10360.1"/>
    </source>
</evidence>
<feature type="domain" description="Nudix hydrolase" evidence="8">
    <location>
        <begin position="47"/>
        <end position="177"/>
    </location>
</feature>
<dbReference type="GO" id="GO:0005829">
    <property type="term" value="C:cytosol"/>
    <property type="evidence" value="ECO:0007669"/>
    <property type="project" value="TreeGrafter"/>
</dbReference>
<organism evidence="9 10">
    <name type="scientific">Desulfobacca acetoxidans (strain ATCC 700848 / DSM 11109 / ASRB2)</name>
    <dbReference type="NCBI Taxonomy" id="880072"/>
    <lineage>
        <taxon>Bacteria</taxon>
        <taxon>Pseudomonadati</taxon>
        <taxon>Thermodesulfobacteriota</taxon>
        <taxon>Desulfobaccia</taxon>
        <taxon>Desulfobaccales</taxon>
        <taxon>Desulfobaccaceae</taxon>
        <taxon>Desulfobacca</taxon>
    </lineage>
</organism>
<dbReference type="EMBL" id="CP002629">
    <property type="protein sequence ID" value="AEB10360.1"/>
    <property type="molecule type" value="Genomic_DNA"/>
</dbReference>
<evidence type="ECO:0000256" key="1">
    <source>
        <dbReference type="ARBA" id="ARBA00000847"/>
    </source>
</evidence>
<gene>
    <name evidence="9" type="ordered locus">Desac_2542</name>
</gene>
<protein>
    <recommendedName>
        <fullName evidence="4">GDP-mannose pyrophosphatase</fullName>
    </recommendedName>
    <alternativeName>
        <fullName evidence="6">GDP-mannose hydrolase</fullName>
    </alternativeName>
    <alternativeName>
        <fullName evidence="7">GDPMK</fullName>
    </alternativeName>
</protein>
<dbReference type="KEGG" id="dao:Desac_2542"/>
<dbReference type="Gene3D" id="3.90.79.10">
    <property type="entry name" value="Nucleoside Triphosphate Pyrophosphohydrolase"/>
    <property type="match status" value="1"/>
</dbReference>
<reference evidence="9 10" key="1">
    <citation type="journal article" date="2011" name="Stand. Genomic Sci.">
        <title>Complete genome sequence of the acetate-degrading sulfate reducer Desulfobacca acetoxidans type strain (ASRB2).</title>
        <authorList>
            <person name="Goker M."/>
            <person name="Teshima H."/>
            <person name="Lapidus A."/>
            <person name="Nolan M."/>
            <person name="Lucas S."/>
            <person name="Hammon N."/>
            <person name="Deshpande S."/>
            <person name="Cheng J.F."/>
            <person name="Tapia R."/>
            <person name="Han C."/>
            <person name="Goodwin L."/>
            <person name="Pitluck S."/>
            <person name="Huntemann M."/>
            <person name="Liolios K."/>
            <person name="Ivanova N."/>
            <person name="Pagani I."/>
            <person name="Mavromatis K."/>
            <person name="Ovchinikova G."/>
            <person name="Pati A."/>
            <person name="Chen A."/>
            <person name="Palaniappan K."/>
            <person name="Land M."/>
            <person name="Hauser L."/>
            <person name="Brambilla E.M."/>
            <person name="Rohde M."/>
            <person name="Spring S."/>
            <person name="Detter J.C."/>
            <person name="Woyke T."/>
            <person name="Bristow J."/>
            <person name="Eisen J.A."/>
            <person name="Markowitz V."/>
            <person name="Hugenholtz P."/>
            <person name="Kyrpides N.C."/>
            <person name="Klenk H.P."/>
        </authorList>
    </citation>
    <scope>NUCLEOTIDE SEQUENCE [LARGE SCALE GENOMIC DNA]</scope>
    <source>
        <strain evidence="10">ATCC 700848 / DSM 11109 / ASRB2</strain>
    </source>
</reference>
<dbReference type="GO" id="GO:0019693">
    <property type="term" value="P:ribose phosphate metabolic process"/>
    <property type="evidence" value="ECO:0007669"/>
    <property type="project" value="TreeGrafter"/>
</dbReference>
<comment type="similarity">
    <text evidence="3">Belongs to the Nudix hydrolase family. NudK subfamily.</text>
</comment>
<evidence type="ECO:0000256" key="2">
    <source>
        <dbReference type="ARBA" id="ARBA00001946"/>
    </source>
</evidence>
<keyword evidence="5 9" id="KW-0378">Hydrolase</keyword>
<dbReference type="CDD" id="cd03424">
    <property type="entry name" value="NUDIX_ADPRase_Nudt5_UGPPase_Nudt14"/>
    <property type="match status" value="1"/>
</dbReference>
<dbReference type="PROSITE" id="PS51462">
    <property type="entry name" value="NUDIX"/>
    <property type="match status" value="1"/>
</dbReference>
<evidence type="ECO:0000256" key="4">
    <source>
        <dbReference type="ARBA" id="ARBA00016377"/>
    </source>
</evidence>
<evidence type="ECO:0000256" key="3">
    <source>
        <dbReference type="ARBA" id="ARBA00007275"/>
    </source>
</evidence>
<dbReference type="RefSeq" id="WP_013707469.1">
    <property type="nucleotide sequence ID" value="NC_015388.1"/>
</dbReference>
<dbReference type="AlphaFoldDB" id="F2NIF8"/>
<evidence type="ECO:0000313" key="10">
    <source>
        <dbReference type="Proteomes" id="UP000000483"/>
    </source>
</evidence>
<sequence>MFENDIKREEEILVYSDPNNPWVELYFDRVRFPNGHMGRYNRIMECKGKQGVAVLPIMDGKVGLVRQFRYPIGEEVWEIPRGFAAPDTDSRQQALRELEEETGISDKFCKLVELSKVHPNSGLLSSEVQLYAALTFTGQEHTLPTDNETSRFQWFPVSEVLESIKKGEITDVFTLSAILIARELNIL</sequence>